<dbReference type="Pfam" id="PF05970">
    <property type="entry name" value="PIF1"/>
    <property type="match status" value="2"/>
</dbReference>
<dbReference type="OrthoDB" id="693063at2759"/>
<dbReference type="Pfam" id="PF21530">
    <property type="entry name" value="Pif1_2B_dom"/>
    <property type="match status" value="1"/>
</dbReference>
<dbReference type="GO" id="GO:0000723">
    <property type="term" value="P:telomere maintenance"/>
    <property type="evidence" value="ECO:0007669"/>
    <property type="project" value="InterPro"/>
</dbReference>
<dbReference type="STRING" id="4555.A0A368PKC6"/>
<feature type="domain" description="DNA helicase Pif1-like 2B" evidence="5">
    <location>
        <begin position="671"/>
        <end position="717"/>
    </location>
</feature>
<protein>
    <recommendedName>
        <fullName evidence="1">ATP-dependent DNA helicase</fullName>
        <ecNumber evidence="1">5.6.2.3</ecNumber>
    </recommendedName>
</protein>
<dbReference type="InterPro" id="IPR049163">
    <property type="entry name" value="Pif1-like_2B_dom"/>
</dbReference>
<name>A0A368PKC6_SETIT</name>
<dbReference type="GO" id="GO:0005524">
    <property type="term" value="F:ATP binding"/>
    <property type="evidence" value="ECO:0007669"/>
    <property type="project" value="UniProtKB-KW"/>
</dbReference>
<reference evidence="6" key="1">
    <citation type="journal article" date="2012" name="Nat. Biotechnol.">
        <title>Reference genome sequence of the model plant Setaria.</title>
        <authorList>
            <person name="Bennetzen J.L."/>
            <person name="Schmutz J."/>
            <person name="Wang H."/>
            <person name="Percifield R."/>
            <person name="Hawkins J."/>
            <person name="Pontaroli A.C."/>
            <person name="Estep M."/>
            <person name="Feng L."/>
            <person name="Vaughn J.N."/>
            <person name="Grimwood J."/>
            <person name="Jenkins J."/>
            <person name="Barry K."/>
            <person name="Lindquist E."/>
            <person name="Hellsten U."/>
            <person name="Deshpande S."/>
            <person name="Wang X."/>
            <person name="Wu X."/>
            <person name="Mitros T."/>
            <person name="Triplett J."/>
            <person name="Yang X."/>
            <person name="Ye C.Y."/>
            <person name="Mauro-Herrera M."/>
            <person name="Wang L."/>
            <person name="Li P."/>
            <person name="Sharma M."/>
            <person name="Sharma R."/>
            <person name="Ronald P.C."/>
            <person name="Panaud O."/>
            <person name="Kellogg E.A."/>
            <person name="Brutnell T.P."/>
            <person name="Doust A.N."/>
            <person name="Tuskan G.A."/>
            <person name="Rokhsar D."/>
            <person name="Devos K.M."/>
        </authorList>
    </citation>
    <scope>NUCLEOTIDE SEQUENCE [LARGE SCALE GENOMIC DNA]</scope>
    <source>
        <strain evidence="6">Yugu1</strain>
    </source>
</reference>
<keyword evidence="1" id="KW-0234">DNA repair</keyword>
<feature type="domain" description="DNA helicase Pif1-like DEAD-box helicase" evidence="3">
    <location>
        <begin position="465"/>
        <end position="511"/>
    </location>
</feature>
<dbReference type="GO" id="GO:0006281">
    <property type="term" value="P:DNA repair"/>
    <property type="evidence" value="ECO:0007669"/>
    <property type="project" value="UniProtKB-KW"/>
</dbReference>
<feature type="domain" description="DNA helicase Pif1-like DEAD-box helicase" evidence="3">
    <location>
        <begin position="512"/>
        <end position="581"/>
    </location>
</feature>
<evidence type="ECO:0000313" key="6">
    <source>
        <dbReference type="EMBL" id="RCV06215.1"/>
    </source>
</evidence>
<evidence type="ECO:0000256" key="2">
    <source>
        <dbReference type="SAM" id="MobiDB-lite"/>
    </source>
</evidence>
<evidence type="ECO:0000259" key="3">
    <source>
        <dbReference type="Pfam" id="PF05970"/>
    </source>
</evidence>
<evidence type="ECO:0000259" key="5">
    <source>
        <dbReference type="Pfam" id="PF21530"/>
    </source>
</evidence>
<comment type="cofactor">
    <cofactor evidence="1">
        <name>Mg(2+)</name>
        <dbReference type="ChEBI" id="CHEBI:18420"/>
    </cofactor>
</comment>
<keyword evidence="1" id="KW-0227">DNA damage</keyword>
<feature type="region of interest" description="Disordered" evidence="2">
    <location>
        <begin position="331"/>
        <end position="352"/>
    </location>
</feature>
<dbReference type="GO" id="GO:0016887">
    <property type="term" value="F:ATP hydrolysis activity"/>
    <property type="evidence" value="ECO:0007669"/>
    <property type="project" value="RHEA"/>
</dbReference>
<evidence type="ECO:0000259" key="4">
    <source>
        <dbReference type="Pfam" id="PF14214"/>
    </source>
</evidence>
<feature type="region of interest" description="Disordered" evidence="2">
    <location>
        <begin position="62"/>
        <end position="82"/>
    </location>
</feature>
<keyword evidence="1" id="KW-0378">Hydrolase</keyword>
<keyword evidence="1" id="KW-0067">ATP-binding</keyword>
<dbReference type="EMBL" id="CM003528">
    <property type="protein sequence ID" value="RCV06215.1"/>
    <property type="molecule type" value="Genomic_DNA"/>
</dbReference>
<dbReference type="Pfam" id="PF14214">
    <property type="entry name" value="Helitron_like_N"/>
    <property type="match status" value="1"/>
</dbReference>
<dbReference type="InterPro" id="IPR025476">
    <property type="entry name" value="Helitron_helicase-like"/>
</dbReference>
<dbReference type="AlphaFoldDB" id="A0A368PKC6"/>
<dbReference type="Gene3D" id="3.40.50.300">
    <property type="entry name" value="P-loop containing nucleotide triphosphate hydrolases"/>
    <property type="match status" value="1"/>
</dbReference>
<dbReference type="GO" id="GO:0043139">
    <property type="term" value="F:5'-3' DNA helicase activity"/>
    <property type="evidence" value="ECO:0007669"/>
    <property type="project" value="UniProtKB-EC"/>
</dbReference>
<accession>A0A368PKC6</accession>
<dbReference type="EC" id="5.6.2.3" evidence="1"/>
<comment type="catalytic activity">
    <reaction evidence="1">
        <text>ATP + H2O = ADP + phosphate + H(+)</text>
        <dbReference type="Rhea" id="RHEA:13065"/>
        <dbReference type="ChEBI" id="CHEBI:15377"/>
        <dbReference type="ChEBI" id="CHEBI:15378"/>
        <dbReference type="ChEBI" id="CHEBI:30616"/>
        <dbReference type="ChEBI" id="CHEBI:43474"/>
        <dbReference type="ChEBI" id="CHEBI:456216"/>
        <dbReference type="EC" id="5.6.2.3"/>
    </reaction>
</comment>
<evidence type="ECO:0000256" key="1">
    <source>
        <dbReference type="RuleBase" id="RU363044"/>
    </source>
</evidence>
<gene>
    <name evidence="6" type="ORF">SETIT_1G145500v2</name>
</gene>
<dbReference type="PANTHER" id="PTHR10492">
    <property type="match status" value="1"/>
</dbReference>
<dbReference type="PANTHER" id="PTHR10492:SF92">
    <property type="entry name" value="ATP-DEPENDENT DNA HELICASE"/>
    <property type="match status" value="1"/>
</dbReference>
<organism evidence="6">
    <name type="scientific">Setaria italica</name>
    <name type="common">Foxtail millet</name>
    <name type="synonym">Panicum italicum</name>
    <dbReference type="NCBI Taxonomy" id="4555"/>
    <lineage>
        <taxon>Eukaryota</taxon>
        <taxon>Viridiplantae</taxon>
        <taxon>Streptophyta</taxon>
        <taxon>Embryophyta</taxon>
        <taxon>Tracheophyta</taxon>
        <taxon>Spermatophyta</taxon>
        <taxon>Magnoliopsida</taxon>
        <taxon>Liliopsida</taxon>
        <taxon>Poales</taxon>
        <taxon>Poaceae</taxon>
        <taxon>PACMAD clade</taxon>
        <taxon>Panicoideae</taxon>
        <taxon>Panicodae</taxon>
        <taxon>Paniceae</taxon>
        <taxon>Cenchrinae</taxon>
        <taxon>Setaria</taxon>
    </lineage>
</organism>
<dbReference type="SUPFAM" id="SSF52540">
    <property type="entry name" value="P-loop containing nucleoside triphosphate hydrolases"/>
    <property type="match status" value="2"/>
</dbReference>
<sequence length="729" mass="84769">MTDEEKQHKLKKQCEAYNRRKDRDATQYQKICEKERQKYANMQPEQKKARIEQAITNRELRSSKTTKGSIAMENPPYMETDIRSDPKHLELYFYDDDPSLEHRYRRCREEKYEQDKHVVTILTQILRENPYSKQFITLGQNEKLDDYKLILNLDQRLDQRTYNAPITSEVAAVWIEGNERRNTFGKNIILHGNNNEIQGIKSYYGCYDPLSYPLFFPRAELGWHSNIPRANTILEELRKDNVDCNNNDNDPDSSSKLWVTMREYYCYRFHARPSIFNPILHGGRLFQQFAVDTYIKIESSRLDFIWYHQKEIKADLYKGLLDSIQEGEQKGDKNRASCKNNYPRPFNETTIQGKDSYPLYRRRNDGRNETVQNCKLDNRWVVPYNPYLLRFFNCHINVEVCSSIKAVKYLFKYIYKGHDRASVSVTGADDEGEIDEIRQLQNAREIIEESTIEVDQEDASLHTYLNKEQKAAYEKILAAVNIDSGGLFFVYGPGGTGKTFLYRALLATVRGQVVFGGDFRQVLPIVRKGTRAQIVDASLRRSGLWNCMQQLELVHNMRAQKDPWFAEYLLRIGNGTEETNENGEICLPTNICVQHTTNGNGLDTLIDNIYQMDNALLKDPTYITSRAILSTRNDCVDNINLKMIERFQGDEMVYYSFDSVEDDPHNYYPIEFLDTLTPNGVPPHMLKLKINCPIILLRNIDPANGLCNGTRLVVRGFQKNSIDTEIVLG</sequence>
<comment type="similarity">
    <text evidence="1">Belongs to the helicase family.</text>
</comment>
<reference evidence="6" key="2">
    <citation type="submission" date="2015-07" db="EMBL/GenBank/DDBJ databases">
        <authorList>
            <person name="Noorani M."/>
        </authorList>
    </citation>
    <scope>NUCLEOTIDE SEQUENCE</scope>
    <source>
        <strain evidence="6">Yugu1</strain>
    </source>
</reference>
<dbReference type="InterPro" id="IPR010285">
    <property type="entry name" value="DNA_helicase_pif1-like_DEAD"/>
</dbReference>
<proteinExistence type="inferred from homology"/>
<feature type="domain" description="Helitron helicase-like" evidence="4">
    <location>
        <begin position="264"/>
        <end position="343"/>
    </location>
</feature>
<keyword evidence="1" id="KW-0547">Nucleotide-binding</keyword>
<dbReference type="InterPro" id="IPR027417">
    <property type="entry name" value="P-loop_NTPase"/>
</dbReference>
<dbReference type="GO" id="GO:0006310">
    <property type="term" value="P:DNA recombination"/>
    <property type="evidence" value="ECO:0007669"/>
    <property type="project" value="UniProtKB-KW"/>
</dbReference>
<keyword evidence="1" id="KW-0233">DNA recombination</keyword>
<keyword evidence="1" id="KW-0347">Helicase</keyword>